<evidence type="ECO:0000313" key="3">
    <source>
        <dbReference type="Proteomes" id="UP000276133"/>
    </source>
</evidence>
<organism evidence="2 3">
    <name type="scientific">Brachionus plicatilis</name>
    <name type="common">Marine rotifer</name>
    <name type="synonym">Brachionus muelleri</name>
    <dbReference type="NCBI Taxonomy" id="10195"/>
    <lineage>
        <taxon>Eukaryota</taxon>
        <taxon>Metazoa</taxon>
        <taxon>Spiralia</taxon>
        <taxon>Gnathifera</taxon>
        <taxon>Rotifera</taxon>
        <taxon>Eurotatoria</taxon>
        <taxon>Monogononta</taxon>
        <taxon>Pseudotrocha</taxon>
        <taxon>Ploima</taxon>
        <taxon>Brachionidae</taxon>
        <taxon>Brachionus</taxon>
    </lineage>
</organism>
<dbReference type="Proteomes" id="UP000276133">
    <property type="component" value="Unassembled WGS sequence"/>
</dbReference>
<sequence>MSANKFSNSPEIQGLEPFPKPGFISIRAFLRVSSEYFGGLLFVIFKILVFIAIYIQLSVQPEKFTAVEKKNFHYYPIIGSTRNDEHNIF</sequence>
<protein>
    <submittedName>
        <fullName evidence="2">Uncharacterized protein</fullName>
    </submittedName>
</protein>
<name>A0A3M7QTN7_BRAPC</name>
<comment type="caution">
    <text evidence="2">The sequence shown here is derived from an EMBL/GenBank/DDBJ whole genome shotgun (WGS) entry which is preliminary data.</text>
</comment>
<feature type="transmembrane region" description="Helical" evidence="1">
    <location>
        <begin position="36"/>
        <end position="55"/>
    </location>
</feature>
<proteinExistence type="predicted"/>
<keyword evidence="1" id="KW-1133">Transmembrane helix</keyword>
<evidence type="ECO:0000256" key="1">
    <source>
        <dbReference type="SAM" id="Phobius"/>
    </source>
</evidence>
<keyword evidence="3" id="KW-1185">Reference proteome</keyword>
<accession>A0A3M7QTN7</accession>
<keyword evidence="1" id="KW-0472">Membrane</keyword>
<reference evidence="2 3" key="1">
    <citation type="journal article" date="2018" name="Sci. Rep.">
        <title>Genomic signatures of local adaptation to the degree of environmental predictability in rotifers.</title>
        <authorList>
            <person name="Franch-Gras L."/>
            <person name="Hahn C."/>
            <person name="Garcia-Roger E.M."/>
            <person name="Carmona M.J."/>
            <person name="Serra M."/>
            <person name="Gomez A."/>
        </authorList>
    </citation>
    <scope>NUCLEOTIDE SEQUENCE [LARGE SCALE GENOMIC DNA]</scope>
    <source>
        <strain evidence="2">HYR1</strain>
    </source>
</reference>
<evidence type="ECO:0000313" key="2">
    <source>
        <dbReference type="EMBL" id="RNA14730.1"/>
    </source>
</evidence>
<gene>
    <name evidence="2" type="ORF">BpHYR1_026521</name>
</gene>
<dbReference type="EMBL" id="REGN01005118">
    <property type="protein sequence ID" value="RNA14730.1"/>
    <property type="molecule type" value="Genomic_DNA"/>
</dbReference>
<keyword evidence="1" id="KW-0812">Transmembrane</keyword>
<dbReference type="AlphaFoldDB" id="A0A3M7QTN7"/>